<dbReference type="InterPro" id="IPR011022">
    <property type="entry name" value="Arrestin_C-like"/>
</dbReference>
<reference evidence="3 4" key="1">
    <citation type="submission" date="2024-05" db="EMBL/GenBank/DDBJ databases">
        <authorList>
            <person name="Wallberg A."/>
        </authorList>
    </citation>
    <scope>NUCLEOTIDE SEQUENCE [LARGE SCALE GENOMIC DNA]</scope>
</reference>
<feature type="domain" description="Arrestin C-terminal-like" evidence="2">
    <location>
        <begin position="148"/>
        <end position="281"/>
    </location>
</feature>
<dbReference type="GO" id="GO:0005737">
    <property type="term" value="C:cytoplasm"/>
    <property type="evidence" value="ECO:0007669"/>
    <property type="project" value="TreeGrafter"/>
</dbReference>
<dbReference type="SMART" id="SM01017">
    <property type="entry name" value="Arrestin_C"/>
    <property type="match status" value="1"/>
</dbReference>
<organism evidence="3 4">
    <name type="scientific">Meganyctiphanes norvegica</name>
    <name type="common">Northern krill</name>
    <name type="synonym">Thysanopoda norvegica</name>
    <dbReference type="NCBI Taxonomy" id="48144"/>
    <lineage>
        <taxon>Eukaryota</taxon>
        <taxon>Metazoa</taxon>
        <taxon>Ecdysozoa</taxon>
        <taxon>Arthropoda</taxon>
        <taxon>Crustacea</taxon>
        <taxon>Multicrustacea</taxon>
        <taxon>Malacostraca</taxon>
        <taxon>Eumalacostraca</taxon>
        <taxon>Eucarida</taxon>
        <taxon>Euphausiacea</taxon>
        <taxon>Euphausiidae</taxon>
        <taxon>Meganyctiphanes</taxon>
    </lineage>
</organism>
<gene>
    <name evidence="3" type="ORF">MNOR_LOCUS9417</name>
</gene>
<dbReference type="Pfam" id="PF00339">
    <property type="entry name" value="Arrestin_N"/>
    <property type="match status" value="1"/>
</dbReference>
<protein>
    <recommendedName>
        <fullName evidence="2">Arrestin C-terminal-like domain-containing protein</fullName>
    </recommendedName>
</protein>
<dbReference type="InterPro" id="IPR014756">
    <property type="entry name" value="Ig_E-set"/>
</dbReference>
<dbReference type="Pfam" id="PF02752">
    <property type="entry name" value="Arrestin_C"/>
    <property type="match status" value="1"/>
</dbReference>
<dbReference type="Proteomes" id="UP001497623">
    <property type="component" value="Unassembled WGS sequence"/>
</dbReference>
<evidence type="ECO:0000313" key="3">
    <source>
        <dbReference type="EMBL" id="CAL4074128.1"/>
    </source>
</evidence>
<dbReference type="SUPFAM" id="SSF81296">
    <property type="entry name" value="E set domains"/>
    <property type="match status" value="2"/>
</dbReference>
<sequence length="366" mass="40701">ADHEEVGLGRVGSLTGSAFSNTSSRPSSAELWHLGPVQHYRAQETYFDCDFYIYGHKYQKDEKEMLPAGKHSFPFGFKLPPNLPPSFNSEKGFITYQAIAILDRPAAANIVTKAGFTLHTLMDLNMDTNTSSSASASQSKNLCCFCCATGPITLCVRIPRRGYVPGEKIIVSAEADNVSSRNTRRTRLLLLQVITFFMPNGVKEITEERILQEVVRGITPPGETDFWENVALDVPPLVTPNVHIACRLMAVHYRLDMILELPRPLSDLRVSLPIIIGSVPLRSTFSSFLPPSETTKSEGLPGIDYNNVPSYEFSECFFGRETLEGQSERVIGFTENYGPQYNPSHIFAPLYITYTVGNNVEESKDS</sequence>
<feature type="non-terminal residue" evidence="3">
    <location>
        <position position="1"/>
    </location>
</feature>
<dbReference type="EMBL" id="CAXKWB010004550">
    <property type="protein sequence ID" value="CAL4074128.1"/>
    <property type="molecule type" value="Genomic_DNA"/>
</dbReference>
<dbReference type="Gene3D" id="2.60.40.640">
    <property type="match status" value="2"/>
</dbReference>
<name>A0AAV2Q7Q5_MEGNR</name>
<feature type="non-terminal residue" evidence="3">
    <location>
        <position position="366"/>
    </location>
</feature>
<dbReference type="InterPro" id="IPR050357">
    <property type="entry name" value="Arrestin_domain-protein"/>
</dbReference>
<dbReference type="InterPro" id="IPR011021">
    <property type="entry name" value="Arrestin-like_N"/>
</dbReference>
<dbReference type="PANTHER" id="PTHR11188:SF176">
    <property type="entry name" value="ARRESTIN DOMAIN-CONTAINING PROTEIN 1"/>
    <property type="match status" value="1"/>
</dbReference>
<dbReference type="PANTHER" id="PTHR11188">
    <property type="entry name" value="ARRESTIN DOMAIN CONTAINING PROTEIN"/>
    <property type="match status" value="1"/>
</dbReference>
<comment type="caution">
    <text evidence="3">The sequence shown here is derived from an EMBL/GenBank/DDBJ whole genome shotgun (WGS) entry which is preliminary data.</text>
</comment>
<evidence type="ECO:0000259" key="2">
    <source>
        <dbReference type="SMART" id="SM01017"/>
    </source>
</evidence>
<keyword evidence="4" id="KW-1185">Reference proteome</keyword>
<evidence type="ECO:0000256" key="1">
    <source>
        <dbReference type="ARBA" id="ARBA00005298"/>
    </source>
</evidence>
<proteinExistence type="inferred from homology"/>
<comment type="similarity">
    <text evidence="1">Belongs to the arrestin family.</text>
</comment>
<dbReference type="GO" id="GO:0015031">
    <property type="term" value="P:protein transport"/>
    <property type="evidence" value="ECO:0007669"/>
    <property type="project" value="TreeGrafter"/>
</dbReference>
<accession>A0AAV2Q7Q5</accession>
<dbReference type="InterPro" id="IPR014752">
    <property type="entry name" value="Arrestin-like_C"/>
</dbReference>
<dbReference type="AlphaFoldDB" id="A0AAV2Q7Q5"/>
<evidence type="ECO:0000313" key="4">
    <source>
        <dbReference type="Proteomes" id="UP001497623"/>
    </source>
</evidence>